<dbReference type="EMBL" id="UYRU01093188">
    <property type="protein sequence ID" value="VDN38468.1"/>
    <property type="molecule type" value="Genomic_DNA"/>
</dbReference>
<reference evidence="2 3" key="1">
    <citation type="submission" date="2018-11" db="EMBL/GenBank/DDBJ databases">
        <authorList>
            <consortium name="Pathogen Informatics"/>
        </authorList>
    </citation>
    <scope>NUCLEOTIDE SEQUENCE [LARGE SCALE GENOMIC DNA]</scope>
</reference>
<gene>
    <name evidence="2" type="ORF">DILT_LOCUS17611</name>
</gene>
<accession>A0A3P7NRM5</accession>
<dbReference type="OrthoDB" id="194358at2759"/>
<feature type="compositionally biased region" description="Low complexity" evidence="1">
    <location>
        <begin position="85"/>
        <end position="94"/>
    </location>
</feature>
<feature type="region of interest" description="Disordered" evidence="1">
    <location>
        <begin position="1"/>
        <end position="122"/>
    </location>
</feature>
<sequence>IKVEEQVNPRSSRTLRSHTAAQREREERDRHNNAPIKKRKIRSKAGDSEATAYTTNGSDSRDDNGSDMPMTDHGADSCSSLDHANNNTNNNNNNHGPSTGNSAAKAEQYEGYESTANSAGSSGEAACDAALRGFPSSSSSSSTVKAFDDPLKPSPLAWGENPYDKAAALNKGLNELIGKLVELQPKEPTGYQDYLLVTREYLLQDRIPSHLVKRRTDRLKFDL</sequence>
<keyword evidence="3" id="KW-1185">Reference proteome</keyword>
<proteinExistence type="predicted"/>
<feature type="compositionally biased region" description="Polar residues" evidence="1">
    <location>
        <begin position="8"/>
        <end position="20"/>
    </location>
</feature>
<dbReference type="Proteomes" id="UP000281553">
    <property type="component" value="Unassembled WGS sequence"/>
</dbReference>
<evidence type="ECO:0000313" key="3">
    <source>
        <dbReference type="Proteomes" id="UP000281553"/>
    </source>
</evidence>
<feature type="compositionally biased region" description="Basic and acidic residues" evidence="1">
    <location>
        <begin position="21"/>
        <end position="32"/>
    </location>
</feature>
<protein>
    <submittedName>
        <fullName evidence="2">Uncharacterized protein</fullName>
    </submittedName>
</protein>
<evidence type="ECO:0000256" key="1">
    <source>
        <dbReference type="SAM" id="MobiDB-lite"/>
    </source>
</evidence>
<organism evidence="2 3">
    <name type="scientific">Dibothriocephalus latus</name>
    <name type="common">Fish tapeworm</name>
    <name type="synonym">Diphyllobothrium latum</name>
    <dbReference type="NCBI Taxonomy" id="60516"/>
    <lineage>
        <taxon>Eukaryota</taxon>
        <taxon>Metazoa</taxon>
        <taxon>Spiralia</taxon>
        <taxon>Lophotrochozoa</taxon>
        <taxon>Platyhelminthes</taxon>
        <taxon>Cestoda</taxon>
        <taxon>Eucestoda</taxon>
        <taxon>Diphyllobothriidea</taxon>
        <taxon>Diphyllobothriidae</taxon>
        <taxon>Dibothriocephalus</taxon>
    </lineage>
</organism>
<feature type="non-terminal residue" evidence="2">
    <location>
        <position position="1"/>
    </location>
</feature>
<dbReference type="AlphaFoldDB" id="A0A3P7NRM5"/>
<name>A0A3P7NRM5_DIBLA</name>
<evidence type="ECO:0000313" key="2">
    <source>
        <dbReference type="EMBL" id="VDN38468.1"/>
    </source>
</evidence>